<dbReference type="KEGG" id="vbh:CMV30_18315"/>
<sequence length="305" mass="32099">MLHGAFVAALVFTAFAFKKEAAQETTKIFELVAGDGNNWAATEATALGSPEGVKFQPTAAPPQPAPVAPPQPEPVTAPPVQPSPVVAAAPEPSPVTAPKVEPKKTTPPPKTFAQQIQQVADRKEKQVMTRHRRAEAEREKKEAAARKAAAAAEAKRMSYDQFSKANPQKVASNTKAGASSTYEKVSAKGLATGVNGGATDKAGAGGPALSRAEQDQLATYFTFLKQKVKEAHVVPLGVTNQPSARVSFHVSASGTISQVKIIRSSGNAEFDQSVITAFRAVGSIGSRPDGRGDVRESEFNMRDTD</sequence>
<dbReference type="AlphaFoldDB" id="A0A290QB41"/>
<feature type="region of interest" description="Disordered" evidence="5">
    <location>
        <begin position="51"/>
        <end position="141"/>
    </location>
</feature>
<dbReference type="Gene3D" id="3.30.1150.10">
    <property type="match status" value="1"/>
</dbReference>
<evidence type="ECO:0000313" key="7">
    <source>
        <dbReference type="Proteomes" id="UP000217265"/>
    </source>
</evidence>
<dbReference type="InterPro" id="IPR006260">
    <property type="entry name" value="TonB/TolA_C"/>
</dbReference>
<gene>
    <name evidence="6" type="ORF">CMV30_18315</name>
</gene>
<feature type="compositionally biased region" description="Pro residues" evidence="5">
    <location>
        <begin position="59"/>
        <end position="82"/>
    </location>
</feature>
<dbReference type="Pfam" id="PF13103">
    <property type="entry name" value="TonB_2"/>
    <property type="match status" value="1"/>
</dbReference>
<protein>
    <recommendedName>
        <fullName evidence="8">TonB C-terminal domain-containing protein</fullName>
    </recommendedName>
</protein>
<feature type="compositionally biased region" description="Basic and acidic residues" evidence="5">
    <location>
        <begin position="288"/>
        <end position="305"/>
    </location>
</feature>
<dbReference type="NCBIfam" id="TIGR01352">
    <property type="entry name" value="tonB_Cterm"/>
    <property type="match status" value="1"/>
</dbReference>
<evidence type="ECO:0000256" key="1">
    <source>
        <dbReference type="ARBA" id="ARBA00004167"/>
    </source>
</evidence>
<accession>A0A290QB41</accession>
<keyword evidence="2" id="KW-0812">Transmembrane</keyword>
<evidence type="ECO:0000256" key="2">
    <source>
        <dbReference type="ARBA" id="ARBA00022692"/>
    </source>
</evidence>
<evidence type="ECO:0008006" key="8">
    <source>
        <dbReference type="Google" id="ProtNLM"/>
    </source>
</evidence>
<comment type="subcellular location">
    <subcellularLocation>
        <location evidence="1">Membrane</location>
        <topology evidence="1">Single-pass membrane protein</topology>
    </subcellularLocation>
</comment>
<dbReference type="GO" id="GO:0016020">
    <property type="term" value="C:membrane"/>
    <property type="evidence" value="ECO:0007669"/>
    <property type="project" value="UniProtKB-SubCell"/>
</dbReference>
<proteinExistence type="predicted"/>
<name>A0A290QB41_9BACT</name>
<evidence type="ECO:0000256" key="4">
    <source>
        <dbReference type="ARBA" id="ARBA00023136"/>
    </source>
</evidence>
<reference evidence="6 7" key="1">
    <citation type="submission" date="2017-09" db="EMBL/GenBank/DDBJ databases">
        <title>Complete genome sequence of Verrucomicrobial strain HZ-65, isolated from freshwater.</title>
        <authorList>
            <person name="Choi A."/>
        </authorList>
    </citation>
    <scope>NUCLEOTIDE SEQUENCE [LARGE SCALE GENOMIC DNA]</scope>
    <source>
        <strain evidence="6 7">HZ-65</strain>
    </source>
</reference>
<evidence type="ECO:0000313" key="6">
    <source>
        <dbReference type="EMBL" id="ATC65744.1"/>
    </source>
</evidence>
<feature type="compositionally biased region" description="Low complexity" evidence="5">
    <location>
        <begin position="83"/>
        <end position="99"/>
    </location>
</feature>
<organism evidence="6 7">
    <name type="scientific">Nibricoccus aquaticus</name>
    <dbReference type="NCBI Taxonomy" id="2576891"/>
    <lineage>
        <taxon>Bacteria</taxon>
        <taxon>Pseudomonadati</taxon>
        <taxon>Verrucomicrobiota</taxon>
        <taxon>Opitutia</taxon>
        <taxon>Opitutales</taxon>
        <taxon>Opitutaceae</taxon>
        <taxon>Nibricoccus</taxon>
    </lineage>
</organism>
<keyword evidence="4" id="KW-0472">Membrane</keyword>
<keyword evidence="3" id="KW-1133">Transmembrane helix</keyword>
<dbReference type="SUPFAM" id="SSF74653">
    <property type="entry name" value="TolA/TonB C-terminal domain"/>
    <property type="match status" value="1"/>
</dbReference>
<dbReference type="EMBL" id="CP023344">
    <property type="protein sequence ID" value="ATC65744.1"/>
    <property type="molecule type" value="Genomic_DNA"/>
</dbReference>
<dbReference type="Proteomes" id="UP000217265">
    <property type="component" value="Chromosome"/>
</dbReference>
<evidence type="ECO:0000256" key="5">
    <source>
        <dbReference type="SAM" id="MobiDB-lite"/>
    </source>
</evidence>
<keyword evidence="7" id="KW-1185">Reference proteome</keyword>
<evidence type="ECO:0000256" key="3">
    <source>
        <dbReference type="ARBA" id="ARBA00022989"/>
    </source>
</evidence>
<feature type="region of interest" description="Disordered" evidence="5">
    <location>
        <begin position="285"/>
        <end position="305"/>
    </location>
</feature>